<evidence type="ECO:0000313" key="2">
    <source>
        <dbReference type="EMBL" id="WLS46981.1"/>
    </source>
</evidence>
<keyword evidence="3" id="KW-1185">Reference proteome</keyword>
<sequence length="81" mass="8884">MTENGAAPKSPGEGGRFLRWTFRNLAGPAEGVQGAIQGGTAEAREAWKRDLAERKRHTQEQRERKRAAREAGRNRGGSAQP</sequence>
<organism evidence="2 3">
    <name type="scientific">Micromonospora profundi</name>
    <dbReference type="NCBI Taxonomy" id="1420889"/>
    <lineage>
        <taxon>Bacteria</taxon>
        <taxon>Bacillati</taxon>
        <taxon>Actinomycetota</taxon>
        <taxon>Actinomycetes</taxon>
        <taxon>Micromonosporales</taxon>
        <taxon>Micromonosporaceae</taxon>
        <taxon>Micromonospora</taxon>
    </lineage>
</organism>
<dbReference type="EMBL" id="CP130472">
    <property type="protein sequence ID" value="WLS46981.1"/>
    <property type="molecule type" value="Genomic_DNA"/>
</dbReference>
<protein>
    <submittedName>
        <fullName evidence="2">Uncharacterized protein</fullName>
    </submittedName>
</protein>
<dbReference type="Proteomes" id="UP001235874">
    <property type="component" value="Chromosome"/>
</dbReference>
<accession>A0AAJ6L5D3</accession>
<gene>
    <name evidence="2" type="ORF">Q3V37_06945</name>
</gene>
<feature type="compositionally biased region" description="Basic and acidic residues" evidence="1">
    <location>
        <begin position="51"/>
        <end position="73"/>
    </location>
</feature>
<dbReference type="AlphaFoldDB" id="A0AAJ6L5D3"/>
<name>A0AAJ6L5D3_9ACTN</name>
<reference evidence="2 3" key="1">
    <citation type="submission" date="2023-07" db="EMBL/GenBank/DDBJ databases">
        <title>Micromonospora profundi TRM 95458 converts glycerol to a new osmotic compound.</title>
        <authorList>
            <person name="Lu D."/>
        </authorList>
    </citation>
    <scope>NUCLEOTIDE SEQUENCE [LARGE SCALE GENOMIC DNA]</scope>
    <source>
        <strain evidence="2 3">TRM95458</strain>
    </source>
</reference>
<evidence type="ECO:0000313" key="3">
    <source>
        <dbReference type="Proteomes" id="UP001235874"/>
    </source>
</evidence>
<dbReference type="RefSeq" id="WP_053651703.1">
    <property type="nucleotide sequence ID" value="NZ_CP130472.1"/>
</dbReference>
<proteinExistence type="predicted"/>
<feature type="region of interest" description="Disordered" evidence="1">
    <location>
        <begin position="51"/>
        <end position="81"/>
    </location>
</feature>
<evidence type="ECO:0000256" key="1">
    <source>
        <dbReference type="SAM" id="MobiDB-lite"/>
    </source>
</evidence>
<dbReference type="KEGG" id="mprn:Q3V37_06945"/>